<gene>
    <name evidence="8" type="ORF">MBAV_005872</name>
</gene>
<sequence>MDEQKKAHLRIEGRVQGVGFRYFVREIAMRCRVSGWVRNLYDGSVEAVFEGDGKDVSTAVAYCYQGPPGSHVTNIDVTWMAYTGEFTGFGIRF</sequence>
<reference evidence="8 9" key="1">
    <citation type="submission" date="2015-02" db="EMBL/GenBank/DDBJ databases">
        <title>Single-cell genomics of uncultivated deep-branching MTB reveals a conserved set of magnetosome genes.</title>
        <authorList>
            <person name="Kolinko S."/>
            <person name="Richter M."/>
            <person name="Glockner F.O."/>
            <person name="Brachmann A."/>
            <person name="Schuler D."/>
        </authorList>
    </citation>
    <scope>NUCLEOTIDE SEQUENCE [LARGE SCALE GENOMIC DNA]</scope>
    <source>
        <strain evidence="8">TM-1</strain>
    </source>
</reference>
<protein>
    <recommendedName>
        <fullName evidence="2 4">Acylphosphatase</fullName>
        <ecNumber evidence="2 4">3.6.1.7</ecNumber>
    </recommendedName>
</protein>
<dbReference type="PANTHER" id="PTHR47268:SF4">
    <property type="entry name" value="ACYLPHOSPHATASE"/>
    <property type="match status" value="1"/>
</dbReference>
<evidence type="ECO:0000313" key="9">
    <source>
        <dbReference type="Proteomes" id="UP000033423"/>
    </source>
</evidence>
<evidence type="ECO:0000256" key="3">
    <source>
        <dbReference type="ARBA" id="ARBA00047645"/>
    </source>
</evidence>
<dbReference type="AlphaFoldDB" id="A0A0F3GJ06"/>
<dbReference type="Pfam" id="PF00708">
    <property type="entry name" value="Acylphosphatase"/>
    <property type="match status" value="1"/>
</dbReference>
<comment type="catalytic activity">
    <reaction evidence="3 4 5">
        <text>an acyl phosphate + H2O = a carboxylate + phosphate + H(+)</text>
        <dbReference type="Rhea" id="RHEA:14965"/>
        <dbReference type="ChEBI" id="CHEBI:15377"/>
        <dbReference type="ChEBI" id="CHEBI:15378"/>
        <dbReference type="ChEBI" id="CHEBI:29067"/>
        <dbReference type="ChEBI" id="CHEBI:43474"/>
        <dbReference type="ChEBI" id="CHEBI:59918"/>
        <dbReference type="EC" id="3.6.1.7"/>
    </reaction>
</comment>
<evidence type="ECO:0000259" key="7">
    <source>
        <dbReference type="PROSITE" id="PS51160"/>
    </source>
</evidence>
<dbReference type="PROSITE" id="PS51160">
    <property type="entry name" value="ACYLPHOSPHATASE_3"/>
    <property type="match status" value="1"/>
</dbReference>
<feature type="active site" evidence="4">
    <location>
        <position position="39"/>
    </location>
</feature>
<keyword evidence="4 5" id="KW-0378">Hydrolase</keyword>
<organism evidence="8 9">
    <name type="scientific">Candidatus Magnetobacterium bavaricum</name>
    <dbReference type="NCBI Taxonomy" id="29290"/>
    <lineage>
        <taxon>Bacteria</taxon>
        <taxon>Pseudomonadati</taxon>
        <taxon>Nitrospirota</taxon>
        <taxon>Thermodesulfovibrionia</taxon>
        <taxon>Thermodesulfovibrionales</taxon>
        <taxon>Candidatus Magnetobacteriaceae</taxon>
        <taxon>Candidatus Magnetobacterium</taxon>
    </lineage>
</organism>
<evidence type="ECO:0000256" key="6">
    <source>
        <dbReference type="RuleBase" id="RU004168"/>
    </source>
</evidence>
<evidence type="ECO:0000313" key="8">
    <source>
        <dbReference type="EMBL" id="KJU81944.1"/>
    </source>
</evidence>
<evidence type="ECO:0000256" key="1">
    <source>
        <dbReference type="ARBA" id="ARBA00005614"/>
    </source>
</evidence>
<dbReference type="PANTHER" id="PTHR47268">
    <property type="entry name" value="ACYLPHOSPHATASE"/>
    <property type="match status" value="1"/>
</dbReference>
<dbReference type="PATRIC" id="fig|29290.4.peg.7759"/>
<evidence type="ECO:0000256" key="4">
    <source>
        <dbReference type="PROSITE-ProRule" id="PRU00520"/>
    </source>
</evidence>
<proteinExistence type="inferred from homology"/>
<dbReference type="InterPro" id="IPR036046">
    <property type="entry name" value="Acylphosphatase-like_dom_sf"/>
</dbReference>
<dbReference type="SUPFAM" id="SSF54975">
    <property type="entry name" value="Acylphosphatase/BLUF domain-like"/>
    <property type="match status" value="1"/>
</dbReference>
<dbReference type="EC" id="3.6.1.7" evidence="2 4"/>
<dbReference type="Gene3D" id="3.30.70.100">
    <property type="match status" value="1"/>
</dbReference>
<accession>A0A0F3GJ06</accession>
<dbReference type="PROSITE" id="PS00150">
    <property type="entry name" value="ACYLPHOSPHATASE_1"/>
    <property type="match status" value="1"/>
</dbReference>
<dbReference type="InterPro" id="IPR020456">
    <property type="entry name" value="Acylphosphatase"/>
</dbReference>
<dbReference type="GO" id="GO:0003998">
    <property type="term" value="F:acylphosphatase activity"/>
    <property type="evidence" value="ECO:0007669"/>
    <property type="project" value="UniProtKB-EC"/>
</dbReference>
<dbReference type="EMBL" id="LACI01002484">
    <property type="protein sequence ID" value="KJU81944.1"/>
    <property type="molecule type" value="Genomic_DNA"/>
</dbReference>
<name>A0A0F3GJ06_9BACT</name>
<comment type="similarity">
    <text evidence="1 6">Belongs to the acylphosphatase family.</text>
</comment>
<evidence type="ECO:0000256" key="2">
    <source>
        <dbReference type="ARBA" id="ARBA00012150"/>
    </source>
</evidence>
<dbReference type="PROSITE" id="PS00151">
    <property type="entry name" value="ACYLPHOSPHATASE_2"/>
    <property type="match status" value="1"/>
</dbReference>
<comment type="caution">
    <text evidence="8">The sequence shown here is derived from an EMBL/GenBank/DDBJ whole genome shotgun (WGS) entry which is preliminary data.</text>
</comment>
<evidence type="ECO:0000256" key="5">
    <source>
        <dbReference type="RuleBase" id="RU000553"/>
    </source>
</evidence>
<keyword evidence="9" id="KW-1185">Reference proteome</keyword>
<feature type="domain" description="Acylphosphatase-like" evidence="7">
    <location>
        <begin position="6"/>
        <end position="93"/>
    </location>
</feature>
<dbReference type="Proteomes" id="UP000033423">
    <property type="component" value="Unassembled WGS sequence"/>
</dbReference>
<dbReference type="InterPro" id="IPR001792">
    <property type="entry name" value="Acylphosphatase-like_dom"/>
</dbReference>
<feature type="active site" evidence="4">
    <location>
        <position position="21"/>
    </location>
</feature>
<dbReference type="InterPro" id="IPR017968">
    <property type="entry name" value="Acylphosphatase_CS"/>
</dbReference>